<proteinExistence type="predicted"/>
<evidence type="ECO:0000313" key="1">
    <source>
        <dbReference type="EMBL" id="GIY98972.1"/>
    </source>
</evidence>
<dbReference type="Proteomes" id="UP001054945">
    <property type="component" value="Unassembled WGS sequence"/>
</dbReference>
<name>A0AAV4XW52_CAEEX</name>
<dbReference type="AlphaFoldDB" id="A0AAV4XW52"/>
<evidence type="ECO:0000313" key="2">
    <source>
        <dbReference type="Proteomes" id="UP001054945"/>
    </source>
</evidence>
<dbReference type="EMBL" id="BPLR01000993">
    <property type="protein sequence ID" value="GIY98972.1"/>
    <property type="molecule type" value="Genomic_DNA"/>
</dbReference>
<protein>
    <submittedName>
        <fullName evidence="1">Dystonin</fullName>
    </submittedName>
</protein>
<keyword evidence="2" id="KW-1185">Reference proteome</keyword>
<reference evidence="1 2" key="1">
    <citation type="submission" date="2021-06" db="EMBL/GenBank/DDBJ databases">
        <title>Caerostris extrusa draft genome.</title>
        <authorList>
            <person name="Kono N."/>
            <person name="Arakawa K."/>
        </authorList>
    </citation>
    <scope>NUCLEOTIDE SEQUENCE [LARGE SCALE GENOMIC DNA]</scope>
</reference>
<comment type="caution">
    <text evidence="1">The sequence shown here is derived from an EMBL/GenBank/DDBJ whole genome shotgun (WGS) entry which is preliminary data.</text>
</comment>
<gene>
    <name evidence="1" type="primary">DST_9</name>
    <name evidence="1" type="ORF">CEXT_406741</name>
</gene>
<sequence>MITDGHYDSESGKFVIDNQLMSLRDCLKFSHIDGSLPCSRDGDRLASLKEILRKGIICEHQGTFKTKESIEIPLDVALRNGNIINTEIPFTLFDALKFGLFTDKGKLINPRNGLLITLKIARITCHLF</sequence>
<organism evidence="1 2">
    <name type="scientific">Caerostris extrusa</name>
    <name type="common">Bark spider</name>
    <name type="synonym">Caerostris bankana</name>
    <dbReference type="NCBI Taxonomy" id="172846"/>
    <lineage>
        <taxon>Eukaryota</taxon>
        <taxon>Metazoa</taxon>
        <taxon>Ecdysozoa</taxon>
        <taxon>Arthropoda</taxon>
        <taxon>Chelicerata</taxon>
        <taxon>Arachnida</taxon>
        <taxon>Araneae</taxon>
        <taxon>Araneomorphae</taxon>
        <taxon>Entelegynae</taxon>
        <taxon>Araneoidea</taxon>
        <taxon>Araneidae</taxon>
        <taxon>Caerostris</taxon>
    </lineage>
</organism>
<accession>A0AAV4XW52</accession>